<protein>
    <recommendedName>
        <fullName evidence="5">Mucin-19-like</fullName>
    </recommendedName>
</protein>
<feature type="region of interest" description="Disordered" evidence="1">
    <location>
        <begin position="1"/>
        <end position="37"/>
    </location>
</feature>
<evidence type="ECO:0000256" key="2">
    <source>
        <dbReference type="SAM" id="Phobius"/>
    </source>
</evidence>
<proteinExistence type="predicted"/>
<keyword evidence="2" id="KW-0812">Transmembrane</keyword>
<dbReference type="AlphaFoldDB" id="A0A5A7VE17"/>
<dbReference type="Proteomes" id="UP000321393">
    <property type="component" value="Unassembled WGS sequence"/>
</dbReference>
<feature type="transmembrane region" description="Helical" evidence="2">
    <location>
        <begin position="148"/>
        <end position="168"/>
    </location>
</feature>
<evidence type="ECO:0000313" key="4">
    <source>
        <dbReference type="Proteomes" id="UP000321393"/>
    </source>
</evidence>
<evidence type="ECO:0000313" key="3">
    <source>
        <dbReference type="EMBL" id="KAA0065938.1"/>
    </source>
</evidence>
<feature type="transmembrane region" description="Helical" evidence="2">
    <location>
        <begin position="174"/>
        <end position="196"/>
    </location>
</feature>
<dbReference type="EMBL" id="SSTE01000977">
    <property type="protein sequence ID" value="KAA0065938.1"/>
    <property type="molecule type" value="Genomic_DNA"/>
</dbReference>
<feature type="compositionally biased region" description="Polar residues" evidence="1">
    <location>
        <begin position="12"/>
        <end position="32"/>
    </location>
</feature>
<keyword evidence="2" id="KW-1133">Transmembrane helix</keyword>
<name>A0A5A7VE17_CUCMM</name>
<evidence type="ECO:0000256" key="1">
    <source>
        <dbReference type="SAM" id="MobiDB-lite"/>
    </source>
</evidence>
<accession>A0A5A7VE17</accession>
<comment type="caution">
    <text evidence="3">The sequence shown here is derived from an EMBL/GenBank/DDBJ whole genome shotgun (WGS) entry which is preliminary data.</text>
</comment>
<gene>
    <name evidence="3" type="ORF">E6C27_scaffold62G00060</name>
</gene>
<sequence>MPSCVLRPTVSVDAQSPSAALKQSRSSNSTKPRSVPVVERPKIVARGCPGFKLTRPENPLSVRPAIQAAGGSVERGLDRGTQLSFSIAVMLLSTVASVPSGVRSCLRIDTDVQRYVVVYCLDIDHGVLSWKDCVSFGITRLIRASFGITRLICASFGITKLICASLGITRLIGVSFGITRLIGVCFGITRLIGVCFRITRLIRASFGITGLMCKGTARGRPTRGKKDA</sequence>
<organism evidence="3 4">
    <name type="scientific">Cucumis melo var. makuwa</name>
    <name type="common">Oriental melon</name>
    <dbReference type="NCBI Taxonomy" id="1194695"/>
    <lineage>
        <taxon>Eukaryota</taxon>
        <taxon>Viridiplantae</taxon>
        <taxon>Streptophyta</taxon>
        <taxon>Embryophyta</taxon>
        <taxon>Tracheophyta</taxon>
        <taxon>Spermatophyta</taxon>
        <taxon>Magnoliopsida</taxon>
        <taxon>eudicotyledons</taxon>
        <taxon>Gunneridae</taxon>
        <taxon>Pentapetalae</taxon>
        <taxon>rosids</taxon>
        <taxon>fabids</taxon>
        <taxon>Cucurbitales</taxon>
        <taxon>Cucurbitaceae</taxon>
        <taxon>Benincaseae</taxon>
        <taxon>Cucumis</taxon>
    </lineage>
</organism>
<reference evidence="3 4" key="1">
    <citation type="submission" date="2019-08" db="EMBL/GenBank/DDBJ databases">
        <title>Draft genome sequences of two oriental melons (Cucumis melo L. var makuwa).</title>
        <authorList>
            <person name="Kwon S.-Y."/>
        </authorList>
    </citation>
    <scope>NUCLEOTIDE SEQUENCE [LARGE SCALE GENOMIC DNA]</scope>
    <source>
        <strain evidence="4">cv. SW 3</strain>
        <tissue evidence="3">Leaf</tissue>
    </source>
</reference>
<evidence type="ECO:0008006" key="5">
    <source>
        <dbReference type="Google" id="ProtNLM"/>
    </source>
</evidence>
<keyword evidence="2" id="KW-0472">Membrane</keyword>